<feature type="transmembrane region" description="Helical" evidence="2">
    <location>
        <begin position="117"/>
        <end position="142"/>
    </location>
</feature>
<keyword evidence="2" id="KW-0812">Transmembrane</keyword>
<dbReference type="Proteomes" id="UP000008524">
    <property type="component" value="Chromosome 1"/>
</dbReference>
<protein>
    <submittedName>
        <fullName evidence="3">Uncharacterized protein</fullName>
    </submittedName>
</protein>
<evidence type="ECO:0000313" key="3">
    <source>
        <dbReference type="EMBL" id="CAJ16202.1"/>
    </source>
</evidence>
<evidence type="ECO:0000256" key="2">
    <source>
        <dbReference type="SAM" id="Phobius"/>
    </source>
</evidence>
<dbReference type="KEGG" id="tbr:TB927.1.1800"/>
<dbReference type="EMBL" id="AL929603">
    <property type="protein sequence ID" value="CAJ16202.1"/>
    <property type="molecule type" value="Genomic_DNA"/>
</dbReference>
<keyword evidence="2" id="KW-1133">Transmembrane helix</keyword>
<dbReference type="PaxDb" id="5691-CAJ16202"/>
<proteinExistence type="predicted"/>
<evidence type="ECO:0000313" key="4">
    <source>
        <dbReference type="Proteomes" id="UP000008524"/>
    </source>
</evidence>
<feature type="region of interest" description="Disordered" evidence="1">
    <location>
        <begin position="1"/>
        <end position="28"/>
    </location>
</feature>
<organism evidence="3 4">
    <name type="scientific">Trypanosoma brucei brucei (strain 927/4 GUTat10.1)</name>
    <dbReference type="NCBI Taxonomy" id="185431"/>
    <lineage>
        <taxon>Eukaryota</taxon>
        <taxon>Discoba</taxon>
        <taxon>Euglenozoa</taxon>
        <taxon>Kinetoplastea</taxon>
        <taxon>Metakinetoplastina</taxon>
        <taxon>Trypanosomatida</taxon>
        <taxon>Trypanosomatidae</taxon>
        <taxon>Trypanosoma</taxon>
    </lineage>
</organism>
<name>Q4GZ39_TRYB2</name>
<evidence type="ECO:0000256" key="1">
    <source>
        <dbReference type="SAM" id="MobiDB-lite"/>
    </source>
</evidence>
<reference evidence="4" key="2">
    <citation type="journal article" date="2005" name="Science">
        <title>The genome of the African trypanosome Trypanosoma brucei.</title>
        <authorList>
            <person name="Berriman M."/>
            <person name="Ghedin E."/>
            <person name="Hertz-Fowler C."/>
            <person name="Blandin G."/>
            <person name="Renauld H."/>
            <person name="Bartholomeu D.C."/>
            <person name="Lennard N.J."/>
            <person name="Caler E."/>
            <person name="Hamlin N.E."/>
            <person name="Haas B."/>
            <person name="Bohme U."/>
            <person name="Hannick L."/>
            <person name="Aslett M.A."/>
            <person name="Shallom J."/>
            <person name="Marcello L."/>
            <person name="Hou L."/>
            <person name="Wickstead B."/>
            <person name="Alsmark U.C."/>
            <person name="Arrowsmith C."/>
            <person name="Atkin R.J."/>
            <person name="Barron A.J."/>
            <person name="Bringaud F."/>
            <person name="Brooks K."/>
            <person name="Carrington M."/>
            <person name="Cherevach I."/>
            <person name="Chillingworth T.J."/>
            <person name="Churcher C."/>
            <person name="Clark L.N."/>
            <person name="Corton C.H."/>
            <person name="Cronin A."/>
            <person name="Davies R.M."/>
            <person name="Doggett J."/>
            <person name="Djikeng A."/>
            <person name="Feldblyum T."/>
            <person name="Field M.C."/>
            <person name="Fraser A."/>
            <person name="Goodhead I."/>
            <person name="Hance Z."/>
            <person name="Harper D."/>
            <person name="Harris B.R."/>
            <person name="Hauser H."/>
            <person name="Hostetler J."/>
            <person name="Ivens A."/>
            <person name="Jagels K."/>
            <person name="Johnson D."/>
            <person name="Johnson J."/>
            <person name="Jones K."/>
            <person name="Kerhornou A.X."/>
            <person name="Koo H."/>
            <person name="Larke N."/>
            <person name="Landfear S."/>
            <person name="Larkin C."/>
            <person name="Leech V."/>
            <person name="Line A."/>
            <person name="Lord A."/>
            <person name="Macleod A."/>
            <person name="Mooney P.J."/>
            <person name="Moule S."/>
            <person name="Martin D.M."/>
            <person name="Morgan G.W."/>
            <person name="Mungall K."/>
            <person name="Norbertczak H."/>
            <person name="Ormond D."/>
            <person name="Pai G."/>
            <person name="Peacock C.S."/>
            <person name="Peterson J."/>
            <person name="Quail M.A."/>
            <person name="Rabbinowitsch E."/>
            <person name="Rajandream M.A."/>
            <person name="Reitter C."/>
            <person name="Salzberg S.L."/>
            <person name="Sanders M."/>
            <person name="Schobel S."/>
            <person name="Sharp S."/>
            <person name="Simmonds M."/>
            <person name="Simpson A.J."/>
            <person name="Tallon L."/>
            <person name="Turner C.M."/>
            <person name="Tait A."/>
            <person name="Tivey A.R."/>
            <person name="Van Aken S."/>
            <person name="Walker D."/>
            <person name="Wanless D."/>
            <person name="Wang S."/>
            <person name="White B."/>
            <person name="White O."/>
            <person name="Whitehead S."/>
            <person name="Woodward J."/>
            <person name="Wortman J."/>
            <person name="Adams M.D."/>
            <person name="Embley T.M."/>
            <person name="Gull K."/>
            <person name="Ullu E."/>
            <person name="Barry J.D."/>
            <person name="Fairlamb A.H."/>
            <person name="Opperdoes F."/>
            <person name="Barrell B.G."/>
            <person name="Donelson J.E."/>
            <person name="Hall N."/>
            <person name="Fraser C.M."/>
            <person name="Melville S.E."/>
            <person name="El-Sayed N.M."/>
        </authorList>
    </citation>
    <scope>NUCLEOTIDE SEQUENCE [LARGE SCALE GENOMIC DNA]</scope>
    <source>
        <strain evidence="4">927/4 GUTat10.1</strain>
    </source>
</reference>
<keyword evidence="2" id="KW-0472">Membrane</keyword>
<sequence length="144" mass="16276">MKRKKKERKREERVGAEARRSLPATSTSAHAHEGKEKCACEAHVTACFFFFSQSQLPPLYACTRIHLFAHLLNYFMLSTLQPPTSSHLSRNAKKKKERNAFVVMVSGVPQHLPFPSLLFSCCVVSCLAVSLLIVVIGIYMYVYL</sequence>
<dbReference type="RefSeq" id="XP_001218882.1">
    <property type="nucleotide sequence ID" value="XM_001218881.1"/>
</dbReference>
<dbReference type="InParanoid" id="Q4GZ39"/>
<dbReference type="AlphaFoldDB" id="Q4GZ39"/>
<dbReference type="GeneID" id="4357255"/>
<gene>
    <name evidence="3" type="ORF">TB927.1.1800</name>
</gene>
<keyword evidence="4" id="KW-1185">Reference proteome</keyword>
<reference evidence="3 4" key="1">
    <citation type="journal article" date="2003" name="Nucleic Acids Res.">
        <title>The DNA sequence of chromosome I of an African trypanosome: gene content, chromosome organisation, recombination and polymorphism.</title>
        <authorList>
            <person name="Hall N."/>
            <person name="Berriman M."/>
            <person name="Lennard N.J."/>
            <person name="Harris B.R."/>
            <person name="Hertz-Fowler C."/>
            <person name="Bart-Delabesse E.N."/>
            <person name="Gerrare C.S."/>
            <person name="Atkin R.J."/>
            <person name="Barron A.J."/>
            <person name="Bowman S."/>
            <person name="Bray-Allen S.P."/>
            <person name="Bringaud F."/>
            <person name="Clark L.N."/>
            <person name="Corton C.H."/>
            <person name="Cronin A."/>
            <person name="Davies R."/>
            <person name="Doggett J."/>
            <person name="Fraser A."/>
            <person name="Gruter E."/>
            <person name="Hall S."/>
            <person name="Harper A.D."/>
            <person name="Kay M.P."/>
            <person name="Leech V."/>
            <person name="Mayes R."/>
            <person name="Price C."/>
            <person name="Quail M.A."/>
            <person name="Rabbinowitch E."/>
            <person name="Reitter C."/>
            <person name="Rutherford K."/>
            <person name="Sasse J."/>
            <person name="Sharp S."/>
            <person name="Shownkeen R."/>
            <person name="Macleod A."/>
            <person name="Taylor S."/>
            <person name="Tweedie A."/>
            <person name="Turner C.M.R."/>
            <person name="Tait A."/>
            <person name="Gull K."/>
            <person name="Barrell B."/>
            <person name="Melville S.E."/>
        </authorList>
    </citation>
    <scope>NUCLEOTIDE SEQUENCE [LARGE SCALE GENOMIC DNA]</scope>
    <source>
        <strain evidence="3 4">927/4 GUTat10.1</strain>
    </source>
</reference>
<accession>Q4GZ39</accession>
<feature type="compositionally biased region" description="Basic and acidic residues" evidence="1">
    <location>
        <begin position="9"/>
        <end position="20"/>
    </location>
</feature>